<evidence type="ECO:0000313" key="1">
    <source>
        <dbReference type="EMBL" id="KRG20937.1"/>
    </source>
</evidence>
<gene>
    <name evidence="1" type="ORF">HT99x_01857</name>
</gene>
<dbReference type="AlphaFoldDB" id="A0A0Q9YM70"/>
<dbReference type="STRING" id="295108.HT99x_01857"/>
<proteinExistence type="predicted"/>
<reference evidence="1" key="1">
    <citation type="submission" date="2015-09" db="EMBL/GenBank/DDBJ databases">
        <title>Draft Genome Sequences of Two Novel Amoeba-resistant Intranuclear Bacteria, Candidatus Berkiella cookevillensis and Candidatus Berkiella aquae.</title>
        <authorList>
            <person name="Mehari Y.T."/>
            <person name="Arivett B.A."/>
            <person name="Farone A.L."/>
            <person name="Gunderson J.H."/>
            <person name="Farone M.B."/>
        </authorList>
    </citation>
    <scope>NUCLEOTIDE SEQUENCE [LARGE SCALE GENOMIC DNA]</scope>
    <source>
        <strain evidence="1">HT99</strain>
    </source>
</reference>
<name>A0A0Q9YM70_9GAMM</name>
<dbReference type="EMBL" id="LKAJ01000007">
    <property type="protein sequence ID" value="KRG20937.1"/>
    <property type="molecule type" value="Genomic_DNA"/>
</dbReference>
<comment type="caution">
    <text evidence="1">The sequence shown here is derived from an EMBL/GenBank/DDBJ whole genome shotgun (WGS) entry which is preliminary data.</text>
</comment>
<organism evidence="1">
    <name type="scientific">Candidatus Berkiella aquae</name>
    <dbReference type="NCBI Taxonomy" id="295108"/>
    <lineage>
        <taxon>Bacteria</taxon>
        <taxon>Pseudomonadati</taxon>
        <taxon>Pseudomonadota</taxon>
        <taxon>Gammaproteobacteria</taxon>
        <taxon>Candidatus Berkiellales</taxon>
        <taxon>Candidatus Berkiellaceae</taxon>
        <taxon>Candidatus Berkiella</taxon>
    </lineage>
</organism>
<sequence>MPSHQPVLLCCSQASGLLFQNKRAENDLIK</sequence>
<accession>A0A0Q9YM70</accession>
<protein>
    <submittedName>
        <fullName evidence="1">Uncharacterized protein</fullName>
    </submittedName>
</protein>